<name>A0ABU1ALR2_9BACT</name>
<accession>A0ABU1ALR2</accession>
<sequence length="87" mass="9609">MAGEFRSFRAGVDSVLGIGSRTGEAGEQTLTETEFRGTWPWFSESEFRIGAAVAFMSEPHANCAVFEIGKLFNKPTTDQIYSKVKPE</sequence>
<evidence type="ECO:0000313" key="1">
    <source>
        <dbReference type="EMBL" id="MDQ8195674.1"/>
    </source>
</evidence>
<protein>
    <submittedName>
        <fullName evidence="1">Uncharacterized protein</fullName>
    </submittedName>
</protein>
<dbReference type="Proteomes" id="UP001243717">
    <property type="component" value="Unassembled WGS sequence"/>
</dbReference>
<reference evidence="1 2" key="1">
    <citation type="submission" date="2023-04" db="EMBL/GenBank/DDBJ databases">
        <title>A novel bacteria isolated from coastal sediment.</title>
        <authorList>
            <person name="Liu X.-J."/>
            <person name="Du Z.-J."/>
        </authorList>
    </citation>
    <scope>NUCLEOTIDE SEQUENCE [LARGE SCALE GENOMIC DNA]</scope>
    <source>
        <strain evidence="1 2">SDUM461004</strain>
    </source>
</reference>
<organism evidence="1 2">
    <name type="scientific">Thalassobacterium sedimentorum</name>
    <dbReference type="NCBI Taxonomy" id="3041258"/>
    <lineage>
        <taxon>Bacteria</taxon>
        <taxon>Pseudomonadati</taxon>
        <taxon>Verrucomicrobiota</taxon>
        <taxon>Opitutia</taxon>
        <taxon>Puniceicoccales</taxon>
        <taxon>Coraliomargaritaceae</taxon>
        <taxon>Thalassobacterium</taxon>
    </lineage>
</organism>
<gene>
    <name evidence="1" type="ORF">QEH59_14665</name>
</gene>
<comment type="caution">
    <text evidence="1">The sequence shown here is derived from an EMBL/GenBank/DDBJ whole genome shotgun (WGS) entry which is preliminary data.</text>
</comment>
<keyword evidence="2" id="KW-1185">Reference proteome</keyword>
<dbReference type="EMBL" id="JARXIC010000029">
    <property type="protein sequence ID" value="MDQ8195674.1"/>
    <property type="molecule type" value="Genomic_DNA"/>
</dbReference>
<dbReference type="RefSeq" id="WP_308986123.1">
    <property type="nucleotide sequence ID" value="NZ_JARXIC010000029.1"/>
</dbReference>
<proteinExistence type="predicted"/>
<evidence type="ECO:0000313" key="2">
    <source>
        <dbReference type="Proteomes" id="UP001243717"/>
    </source>
</evidence>